<evidence type="ECO:0000256" key="9">
    <source>
        <dbReference type="RuleBase" id="RU000688"/>
    </source>
</evidence>
<dbReference type="OMA" id="ECKARKT"/>
<keyword evidence="8 9" id="KW-0807">Transducer</keyword>
<evidence type="ECO:0000256" key="4">
    <source>
        <dbReference type="ARBA" id="ARBA00022989"/>
    </source>
</evidence>
<reference evidence="13 14" key="1">
    <citation type="submission" date="2014-11" db="EMBL/GenBank/DDBJ databases">
        <title>Genetic blueprint of the zoonotic pathogen Toxocara canis.</title>
        <authorList>
            <person name="Zhu X.-Q."/>
            <person name="Korhonen P.K."/>
            <person name="Cai H."/>
            <person name="Young N.D."/>
            <person name="Nejsum P."/>
            <person name="von Samson-Himmelstjerna G."/>
            <person name="Boag P.R."/>
            <person name="Tan P."/>
            <person name="Li Q."/>
            <person name="Min J."/>
            <person name="Yang Y."/>
            <person name="Wang X."/>
            <person name="Fang X."/>
            <person name="Hall R.S."/>
            <person name="Hofmann A."/>
            <person name="Sternberg P.W."/>
            <person name="Jex A.R."/>
            <person name="Gasser R.B."/>
        </authorList>
    </citation>
    <scope>NUCLEOTIDE SEQUENCE [LARGE SCALE GENOMIC DNA]</scope>
    <source>
        <strain evidence="13">PN_DK_2014</strain>
    </source>
</reference>
<dbReference type="OrthoDB" id="5951059at2759"/>
<dbReference type="PRINTS" id="PR00237">
    <property type="entry name" value="GPCRRHODOPSN"/>
</dbReference>
<feature type="transmembrane region" description="Helical" evidence="11">
    <location>
        <begin position="77"/>
        <end position="100"/>
    </location>
</feature>
<dbReference type="InterPro" id="IPR017452">
    <property type="entry name" value="GPCR_Rhodpsn_7TM"/>
</dbReference>
<evidence type="ECO:0000256" key="7">
    <source>
        <dbReference type="ARBA" id="ARBA00023170"/>
    </source>
</evidence>
<dbReference type="GO" id="GO:0007187">
    <property type="term" value="P:G protein-coupled receptor signaling pathway, coupled to cyclic nucleotide second messenger"/>
    <property type="evidence" value="ECO:0007669"/>
    <property type="project" value="TreeGrafter"/>
</dbReference>
<evidence type="ECO:0000256" key="5">
    <source>
        <dbReference type="ARBA" id="ARBA00023040"/>
    </source>
</evidence>
<feature type="transmembrane region" description="Helical" evidence="11">
    <location>
        <begin position="281"/>
        <end position="303"/>
    </location>
</feature>
<feature type="transmembrane region" description="Helical" evidence="11">
    <location>
        <begin position="120"/>
        <end position="138"/>
    </location>
</feature>
<keyword evidence="6 11" id="KW-0472">Membrane</keyword>
<dbReference type="STRING" id="6265.A0A0B2VKV6"/>
<dbReference type="GO" id="GO:0007268">
    <property type="term" value="P:chemical synaptic transmission"/>
    <property type="evidence" value="ECO:0007669"/>
    <property type="project" value="TreeGrafter"/>
</dbReference>
<name>A0A0B2VKV6_TOXCA</name>
<dbReference type="PROSITE" id="PS00237">
    <property type="entry name" value="G_PROTEIN_RECEP_F1_1"/>
    <property type="match status" value="1"/>
</dbReference>
<dbReference type="GO" id="GO:0045202">
    <property type="term" value="C:synapse"/>
    <property type="evidence" value="ECO:0007669"/>
    <property type="project" value="GOC"/>
</dbReference>
<dbReference type="CDD" id="cd15329">
    <property type="entry name" value="7tmA_5-HT7"/>
    <property type="match status" value="1"/>
</dbReference>
<dbReference type="SMART" id="SM01381">
    <property type="entry name" value="7TM_GPCR_Srsx"/>
    <property type="match status" value="1"/>
</dbReference>
<keyword evidence="3 9" id="KW-0812">Transmembrane</keyword>
<dbReference type="PANTHER" id="PTHR24247">
    <property type="entry name" value="5-HYDROXYTRYPTAMINE RECEPTOR"/>
    <property type="match status" value="1"/>
</dbReference>
<dbReference type="PROSITE" id="PS50262">
    <property type="entry name" value="G_PROTEIN_RECEP_F1_2"/>
    <property type="match status" value="1"/>
</dbReference>
<feature type="transmembrane region" description="Helical" evidence="11">
    <location>
        <begin position="42"/>
        <end position="70"/>
    </location>
</feature>
<dbReference type="PANTHER" id="PTHR24247:SF202">
    <property type="entry name" value="5-HYDROXYTRYPTAMINE RECEPTOR 1"/>
    <property type="match status" value="1"/>
</dbReference>
<proteinExistence type="inferred from homology"/>
<evidence type="ECO:0000256" key="1">
    <source>
        <dbReference type="ARBA" id="ARBA00004651"/>
    </source>
</evidence>
<evidence type="ECO:0000259" key="12">
    <source>
        <dbReference type="PROSITE" id="PS50262"/>
    </source>
</evidence>
<gene>
    <name evidence="13" type="primary">5-HT7</name>
    <name evidence="13" type="ORF">Tcan_09013</name>
</gene>
<evidence type="ECO:0000313" key="13">
    <source>
        <dbReference type="EMBL" id="KHN82208.1"/>
    </source>
</evidence>
<dbReference type="Pfam" id="PF00001">
    <property type="entry name" value="7tm_1"/>
    <property type="match status" value="1"/>
</dbReference>
<dbReference type="SUPFAM" id="SSF81321">
    <property type="entry name" value="Family A G protein-coupled receptor-like"/>
    <property type="match status" value="1"/>
</dbReference>
<accession>A0A0B2VKV6</accession>
<feature type="transmembrane region" description="Helical" evidence="11">
    <location>
        <begin position="315"/>
        <end position="334"/>
    </location>
</feature>
<dbReference type="Proteomes" id="UP000031036">
    <property type="component" value="Unassembled WGS sequence"/>
</dbReference>
<evidence type="ECO:0000256" key="8">
    <source>
        <dbReference type="ARBA" id="ARBA00023224"/>
    </source>
</evidence>
<comment type="subcellular location">
    <subcellularLocation>
        <location evidence="1">Cell membrane</location>
        <topology evidence="1">Multi-pass membrane protein</topology>
    </subcellularLocation>
</comment>
<dbReference type="AlphaFoldDB" id="A0A0B2VKV6"/>
<dbReference type="GO" id="GO:0030594">
    <property type="term" value="F:neurotransmitter receptor activity"/>
    <property type="evidence" value="ECO:0007669"/>
    <property type="project" value="TreeGrafter"/>
</dbReference>
<dbReference type="EMBL" id="JPKZ01001394">
    <property type="protein sequence ID" value="KHN82208.1"/>
    <property type="molecule type" value="Genomic_DNA"/>
</dbReference>
<organism evidence="13 14">
    <name type="scientific">Toxocara canis</name>
    <name type="common">Canine roundworm</name>
    <dbReference type="NCBI Taxonomy" id="6265"/>
    <lineage>
        <taxon>Eukaryota</taxon>
        <taxon>Metazoa</taxon>
        <taxon>Ecdysozoa</taxon>
        <taxon>Nematoda</taxon>
        <taxon>Chromadorea</taxon>
        <taxon>Rhabditida</taxon>
        <taxon>Spirurina</taxon>
        <taxon>Ascaridomorpha</taxon>
        <taxon>Ascaridoidea</taxon>
        <taxon>Toxocaridae</taxon>
        <taxon>Toxocara</taxon>
    </lineage>
</organism>
<evidence type="ECO:0000256" key="11">
    <source>
        <dbReference type="SAM" id="Phobius"/>
    </source>
</evidence>
<keyword evidence="5 9" id="KW-0297">G-protein coupled receptor</keyword>
<comment type="caution">
    <text evidence="13">The sequence shown here is derived from an EMBL/GenBank/DDBJ whole genome shotgun (WGS) entry which is preliminary data.</text>
</comment>
<feature type="transmembrane region" description="Helical" evidence="11">
    <location>
        <begin position="159"/>
        <end position="180"/>
    </location>
</feature>
<evidence type="ECO:0000313" key="14">
    <source>
        <dbReference type="Proteomes" id="UP000031036"/>
    </source>
</evidence>
<sequence>MSANSAPLPSTAIVAGTFPDFLSDSHAPSVLFGSEQHSLVPLLLICLAISLMILATLIGNALIMLAVLLVRKLKQPANFLLVSLAFADFCVGLVVMPLALVDLLTDRWILGEALCRLWTSADQTLCTASIINLCMISVDRFCAVSRPLRYAAQRTRTRICCYVVIVWIVALIVSVSPLVIWPAKRIEGTCQVNQNAVYQIYATTIAFYGPTMIMIILYVKMWLAAKRLTAQDRIAKKSINGSQRETSARKPHRPSTILQKIPLVHNGKAQERGEGKARKTLGVIMSVFIFCWVPFFLIALLKPYGVIPPRWLDHLVLWLGYSNSLLNPLIYCKYNREFRVPFREMLCCRFRTLQSVMRRESFTSKFGPARRRTTESAHVAAENSSNV</sequence>
<feature type="region of interest" description="Disordered" evidence="10">
    <location>
        <begin position="367"/>
        <end position="387"/>
    </location>
</feature>
<evidence type="ECO:0000256" key="2">
    <source>
        <dbReference type="ARBA" id="ARBA00022475"/>
    </source>
</evidence>
<protein>
    <submittedName>
        <fullName evidence="13">5-hydroxytryptamine receptor 1</fullName>
    </submittedName>
</protein>
<feature type="domain" description="G-protein coupled receptors family 1 profile" evidence="12">
    <location>
        <begin position="59"/>
        <end position="331"/>
    </location>
</feature>
<keyword evidence="7 9" id="KW-0675">Receptor</keyword>
<comment type="similarity">
    <text evidence="9">Belongs to the G-protein coupled receptor 1 family.</text>
</comment>
<keyword evidence="14" id="KW-1185">Reference proteome</keyword>
<dbReference type="GO" id="GO:0004993">
    <property type="term" value="F:G protein-coupled serotonin receptor activity"/>
    <property type="evidence" value="ECO:0007669"/>
    <property type="project" value="TreeGrafter"/>
</dbReference>
<dbReference type="GO" id="GO:0005886">
    <property type="term" value="C:plasma membrane"/>
    <property type="evidence" value="ECO:0007669"/>
    <property type="project" value="UniProtKB-SubCell"/>
</dbReference>
<feature type="transmembrane region" description="Helical" evidence="11">
    <location>
        <begin position="200"/>
        <end position="219"/>
    </location>
</feature>
<dbReference type="Gene3D" id="1.20.1070.10">
    <property type="entry name" value="Rhodopsin 7-helix transmembrane proteins"/>
    <property type="match status" value="1"/>
</dbReference>
<dbReference type="GO" id="GO:0030425">
    <property type="term" value="C:dendrite"/>
    <property type="evidence" value="ECO:0007669"/>
    <property type="project" value="TreeGrafter"/>
</dbReference>
<dbReference type="InterPro" id="IPR000276">
    <property type="entry name" value="GPCR_Rhodpsn"/>
</dbReference>
<keyword evidence="2" id="KW-1003">Cell membrane</keyword>
<evidence type="ECO:0000256" key="6">
    <source>
        <dbReference type="ARBA" id="ARBA00023136"/>
    </source>
</evidence>
<evidence type="ECO:0000256" key="10">
    <source>
        <dbReference type="SAM" id="MobiDB-lite"/>
    </source>
</evidence>
<keyword evidence="4 11" id="KW-1133">Transmembrane helix</keyword>
<evidence type="ECO:0000256" key="3">
    <source>
        <dbReference type="ARBA" id="ARBA00022692"/>
    </source>
</evidence>